<organism evidence="1 2">
    <name type="scientific">Azospirillum thiophilum</name>
    <dbReference type="NCBI Taxonomy" id="528244"/>
    <lineage>
        <taxon>Bacteria</taxon>
        <taxon>Pseudomonadati</taxon>
        <taxon>Pseudomonadota</taxon>
        <taxon>Alphaproteobacteria</taxon>
        <taxon>Rhodospirillales</taxon>
        <taxon>Azospirillaceae</taxon>
        <taxon>Azospirillum</taxon>
    </lineage>
</organism>
<keyword evidence="2" id="KW-1185">Reference proteome</keyword>
<reference evidence="2" key="1">
    <citation type="submission" date="2015-08" db="EMBL/GenBank/DDBJ databases">
        <title>Complete Genome Sequence of Azospirillum thiophilum BV-S.</title>
        <authorList>
            <person name="Fomenkov A."/>
            <person name="Vincze T."/>
            <person name="Grabovich M."/>
            <person name="Dubinina G."/>
            <person name="Orlova M."/>
            <person name="Belousova E."/>
            <person name="Roberts R.J."/>
        </authorList>
    </citation>
    <scope>NUCLEOTIDE SEQUENCE [LARGE SCALE GENOMIC DNA]</scope>
    <source>
        <strain evidence="2">BV-S</strain>
    </source>
</reference>
<dbReference type="SUPFAM" id="SSF49899">
    <property type="entry name" value="Concanavalin A-like lectins/glucanases"/>
    <property type="match status" value="1"/>
</dbReference>
<sequence>MTTPPTSAIDRLSGRYYNEDAYSATNPGGLDESDDGLTAGHVVNFPAALVDIGDAAAYVGAVADTITAAQSTITMAWDAATAVSDPGAGKLRATTATPAAGSYSLLVSVTDGAGADVSGMLAELGASSSAAKARARMVKVGDTAKYLDLQVTGITVAAGYRAVAVTCLAGPGGFAAGDAVALGWVRTGDAGQAGAPGAGPAWAGTSGGAANAQTLTPSAPLPSLTGNPSYEFLAGYSITGAATLNVSGTGAASIRRADGTAAGGGDVVAGTKYVVTLVSGQWRLSSGAAGAGPVWYGTSGGTANAQTLAGPLTTLAGNPSVEFIAGQTNGPVTRSNICYPSADFGAPWAAFGAAAVTINTTVAPDGTIAADTVNGGVGAGVNRGIATPADTVTRCYSVYVKAGTSTACRVYFNHGAVAAGVNVDLTAGAISAWTGAPVASGIEAIPGGWWRIFIATTNNSSTVCGPHVFTVQGSGSGSVNVWGAQIEAGSTPTTYIPTTTGAVTVTDGYVTLAVGSTTARPLLDYAGQALNAAAVTYGRKYVATYDGSSWRLAGGVGAAAGATWCGVAAGTANALTLTPATPLPGYTDGATIAFVTAGSENTGAVTVSVSGQPPVQLVSVSGYSLSPRDLKASTLYEATYYSGTFRLAGTAAGGAITTTGLLCRIDAGDAACYSTGQTLANLVASPADGLSSSVYAWARGASTSAGSDDPTFNGSSGGMSASEYFGVDGGDFLSLDAASNTTFLDSVHKGAAIGTIAAWVYLVADGAVFGTGDSNAKPGFYFRVHPTAPYINFTVYNGSGVCGTYQGSSAPAANSWAFVAMSFAEGVSNGSFFAYNGIYSQVGSSNTFTLSYTSPSTSAAGRKAAWLDYGAASGYAAVAGTRIAQAFVWNRALTKAELDATFNATRARYGV</sequence>
<evidence type="ECO:0000313" key="1">
    <source>
        <dbReference type="EMBL" id="ALG75045.1"/>
    </source>
</evidence>
<dbReference type="KEGG" id="ati:AL072_29180"/>
<dbReference type="InterPro" id="IPR013320">
    <property type="entry name" value="ConA-like_dom_sf"/>
</dbReference>
<dbReference type="EMBL" id="CP012406">
    <property type="protein sequence ID" value="ALG75045.1"/>
    <property type="molecule type" value="Genomic_DNA"/>
</dbReference>
<evidence type="ECO:0000313" key="2">
    <source>
        <dbReference type="Proteomes" id="UP000069935"/>
    </source>
</evidence>
<protein>
    <submittedName>
        <fullName evidence="1">Uncharacterized protein</fullName>
    </submittedName>
</protein>
<proteinExistence type="predicted"/>
<accession>A0AAC8W4M3</accession>
<gene>
    <name evidence="1" type="ORF">AL072_29180</name>
</gene>
<reference evidence="1 2" key="2">
    <citation type="journal article" date="2016" name="Genome Announc.">
        <title>Complete Genome Sequence of a Strain of Azospirillum thiophilum Isolated from a Sulfide Spring.</title>
        <authorList>
            <person name="Fomenkov A."/>
            <person name="Vincze T."/>
            <person name="Grabovich M."/>
            <person name="Anton B.P."/>
            <person name="Dubinina G."/>
            <person name="Orlova M."/>
            <person name="Belousova E."/>
            <person name="Roberts R.J."/>
        </authorList>
    </citation>
    <scope>NUCLEOTIDE SEQUENCE [LARGE SCALE GENOMIC DNA]</scope>
    <source>
        <strain evidence="1 2">BV-S</strain>
    </source>
</reference>
<dbReference type="Proteomes" id="UP000069935">
    <property type="component" value="Chromosome 6"/>
</dbReference>
<dbReference type="RefSeq" id="WP_045584996.1">
    <property type="nucleotide sequence ID" value="NZ_CP012406.1"/>
</dbReference>
<name>A0AAC8W4M3_9PROT</name>
<dbReference type="Gene3D" id="2.60.120.200">
    <property type="match status" value="1"/>
</dbReference>
<dbReference type="AlphaFoldDB" id="A0AAC8W4M3"/>